<dbReference type="SUPFAM" id="SSF69118">
    <property type="entry name" value="AhpD-like"/>
    <property type="match status" value="1"/>
</dbReference>
<dbReference type="Gene3D" id="1.20.1290.10">
    <property type="entry name" value="AhpD-like"/>
    <property type="match status" value="1"/>
</dbReference>
<reference evidence="1 2" key="1">
    <citation type="submission" date="2020-08" db="EMBL/GenBank/DDBJ databases">
        <title>Putative novel bacterial strains isolated from necrotic wheat leaf tissues caused by Xanthomonas translucens.</title>
        <authorList>
            <person name="Tambong J.T."/>
        </authorList>
    </citation>
    <scope>NUCLEOTIDE SEQUENCE [LARGE SCALE GENOMIC DNA]</scope>
    <source>
        <strain evidence="1 2">DOAB 1069</strain>
    </source>
</reference>
<comment type="caution">
    <text evidence="1">The sequence shown here is derived from an EMBL/GenBank/DDBJ whole genome shotgun (WGS) entry which is preliminary data.</text>
</comment>
<evidence type="ECO:0000313" key="1">
    <source>
        <dbReference type="EMBL" id="MBC3952680.1"/>
    </source>
</evidence>
<gene>
    <name evidence="1" type="ORF">H8S59_23175</name>
</gene>
<proteinExistence type="predicted"/>
<dbReference type="Proteomes" id="UP000651852">
    <property type="component" value="Unassembled WGS sequence"/>
</dbReference>
<organism evidence="1 2">
    <name type="scientific">Pseudomonas folii</name>
    <dbReference type="NCBI Taxonomy" id="2762593"/>
    <lineage>
        <taxon>Bacteria</taxon>
        <taxon>Pseudomonadati</taxon>
        <taxon>Pseudomonadota</taxon>
        <taxon>Gammaproteobacteria</taxon>
        <taxon>Pseudomonadales</taxon>
        <taxon>Pseudomonadaceae</taxon>
        <taxon>Pseudomonas</taxon>
    </lineage>
</organism>
<keyword evidence="2" id="KW-1185">Reference proteome</keyword>
<protein>
    <submittedName>
        <fullName evidence="1">CMD domain protein</fullName>
    </submittedName>
</protein>
<evidence type="ECO:0000313" key="2">
    <source>
        <dbReference type="Proteomes" id="UP000651852"/>
    </source>
</evidence>
<sequence length="173" mass="18619">MNSTAQSPDVLDDLLGLTPGTHLHQVRHARDKVLAATQGSHAQFFDPLLENNLSLNERLLVAYFASRLTPSPLLADYYKEQLQALSVDPLLIGALDFAALERVTDARLHAILGFTRTLIERPVEGDQQALHVLQQAGLSTAEIVVLAQLIAYLSYQIRLAAGLAALSAAGAAS</sequence>
<accession>A0ABR7B678</accession>
<dbReference type="EMBL" id="JACONW010000163">
    <property type="protein sequence ID" value="MBC3952680.1"/>
    <property type="molecule type" value="Genomic_DNA"/>
</dbReference>
<dbReference type="RefSeq" id="WP_187522934.1">
    <property type="nucleotide sequence ID" value="NZ_JACONW010000163.1"/>
</dbReference>
<dbReference type="InterPro" id="IPR029032">
    <property type="entry name" value="AhpD-like"/>
</dbReference>
<name>A0ABR7B678_9PSED</name>